<gene>
    <name evidence="9" type="ORF">JCM7686_1732</name>
</gene>
<dbReference type="EMBL" id="CP006650">
    <property type="protein sequence ID" value="AGT08833.1"/>
    <property type="molecule type" value="Genomic_DNA"/>
</dbReference>
<dbReference type="CDD" id="cd03257">
    <property type="entry name" value="ABC_NikE_OppD_transporters"/>
    <property type="match status" value="2"/>
</dbReference>
<keyword evidence="5" id="KW-0547">Nucleotide-binding</keyword>
<dbReference type="SUPFAM" id="SSF52540">
    <property type="entry name" value="P-loop containing nucleoside triphosphate hydrolases"/>
    <property type="match status" value="2"/>
</dbReference>
<dbReference type="STRING" id="1367847.JCM7686_1732"/>
<evidence type="ECO:0000256" key="1">
    <source>
        <dbReference type="ARBA" id="ARBA00004417"/>
    </source>
</evidence>
<proteinExistence type="inferred from homology"/>
<dbReference type="PROSITE" id="PS50893">
    <property type="entry name" value="ABC_TRANSPORTER_2"/>
    <property type="match status" value="2"/>
</dbReference>
<keyword evidence="9" id="KW-0378">Hydrolase</keyword>
<keyword evidence="4" id="KW-1003">Cell membrane</keyword>
<evidence type="ECO:0000313" key="10">
    <source>
        <dbReference type="Proteomes" id="UP000015480"/>
    </source>
</evidence>
<dbReference type="HOGENOM" id="CLU_000604_86_2_5"/>
<organism evidence="9 10">
    <name type="scientific">Paracoccus aminophilus JCM 7686</name>
    <dbReference type="NCBI Taxonomy" id="1367847"/>
    <lineage>
        <taxon>Bacteria</taxon>
        <taxon>Pseudomonadati</taxon>
        <taxon>Pseudomonadota</taxon>
        <taxon>Alphaproteobacteria</taxon>
        <taxon>Rhodobacterales</taxon>
        <taxon>Paracoccaceae</taxon>
        <taxon>Paracoccus</taxon>
    </lineage>
</organism>
<dbReference type="eggNOG" id="COG4172">
    <property type="taxonomic scope" value="Bacteria"/>
</dbReference>
<dbReference type="InterPro" id="IPR003439">
    <property type="entry name" value="ABC_transporter-like_ATP-bd"/>
</dbReference>
<evidence type="ECO:0000256" key="5">
    <source>
        <dbReference type="ARBA" id="ARBA00022741"/>
    </source>
</evidence>
<feature type="domain" description="ABC transporter" evidence="8">
    <location>
        <begin position="18"/>
        <end position="269"/>
    </location>
</feature>
<dbReference type="SMART" id="SM00382">
    <property type="entry name" value="AAA"/>
    <property type="match status" value="2"/>
</dbReference>
<keyword evidence="10" id="KW-1185">Reference proteome</keyword>
<dbReference type="GO" id="GO:0005524">
    <property type="term" value="F:ATP binding"/>
    <property type="evidence" value="ECO:0007669"/>
    <property type="project" value="UniProtKB-KW"/>
</dbReference>
<dbReference type="PROSITE" id="PS00211">
    <property type="entry name" value="ABC_TRANSPORTER_1"/>
    <property type="match status" value="2"/>
</dbReference>
<keyword evidence="6 9" id="KW-0067">ATP-binding</keyword>
<dbReference type="GO" id="GO:0016887">
    <property type="term" value="F:ATP hydrolysis activity"/>
    <property type="evidence" value="ECO:0007669"/>
    <property type="project" value="InterPro"/>
</dbReference>
<protein>
    <submittedName>
        <fullName evidence="9">Peptide/nickel transport system, ATP-binding protein</fullName>
        <ecNumber evidence="9">3.6.3.-</ecNumber>
    </submittedName>
</protein>
<dbReference type="PATRIC" id="fig|1367847.3.peg.1715"/>
<evidence type="ECO:0000256" key="6">
    <source>
        <dbReference type="ARBA" id="ARBA00022840"/>
    </source>
</evidence>
<dbReference type="InterPro" id="IPR013563">
    <property type="entry name" value="Oligopep_ABC_C"/>
</dbReference>
<evidence type="ECO:0000313" key="9">
    <source>
        <dbReference type="EMBL" id="AGT08833.1"/>
    </source>
</evidence>
<evidence type="ECO:0000259" key="8">
    <source>
        <dbReference type="PROSITE" id="PS50893"/>
    </source>
</evidence>
<sequence length="539" mass="57545">MTMAHALASNAAPLAPVLSLRGVTIALPEGADRPHAVEEISFDLAPGEILCVVGESGSGKSATSFAVMNLLARGMNVTSGQILFNGDDLLALPTEARRKLSGQALSMIFQEPMTALNPVQSVGQQIEEVLVIHEPGLSRAARRARMLEMLASVHLPDPAAIAKARPHQISGGQRQRVMIAMALILNPSVLIADEPTTALDVTTQKQILKLIDNLRRASGAGVLFITHDIGVVREIADRVIVMRGGKIVEAGPADQVLNNPREAYTQQLIDAVPPLEPPPPRALPEGPTLLEINRLGKAFGGGFWSSRRVDAVRDMDLRLSQGEVLSIVGESGSGKSTLARIVAGLVPPTSGSIALAHSPHGASSRKQRVQMVFQDPNRSLNPRIRIGASLIEGPMNAGVSRAKALDRSAQLIARVGLDPSALQRYPHQFSGGQRQRICIARALAMEPDLLIADEAVSALDMTVQKQVLELLSELQRELGLGMIFITHDLRVAAQISDRICVMQKGQIVEQGRAVDVFNAPASAYTRQLLDAMPGRGTAA</sequence>
<dbReference type="Pfam" id="PF08352">
    <property type="entry name" value="oligo_HPY"/>
    <property type="match status" value="2"/>
</dbReference>
<dbReference type="InterPro" id="IPR003593">
    <property type="entry name" value="AAA+_ATPase"/>
</dbReference>
<evidence type="ECO:0000256" key="4">
    <source>
        <dbReference type="ARBA" id="ARBA00022475"/>
    </source>
</evidence>
<dbReference type="PANTHER" id="PTHR43297">
    <property type="entry name" value="OLIGOPEPTIDE TRANSPORT ATP-BINDING PROTEIN APPD"/>
    <property type="match status" value="1"/>
</dbReference>
<dbReference type="PANTHER" id="PTHR43297:SF2">
    <property type="entry name" value="DIPEPTIDE TRANSPORT ATP-BINDING PROTEIN DPPD"/>
    <property type="match status" value="1"/>
</dbReference>
<evidence type="ECO:0000256" key="3">
    <source>
        <dbReference type="ARBA" id="ARBA00022448"/>
    </source>
</evidence>
<dbReference type="NCBIfam" id="NF007739">
    <property type="entry name" value="PRK10419.1"/>
    <property type="match status" value="2"/>
</dbReference>
<dbReference type="Gene3D" id="3.40.50.300">
    <property type="entry name" value="P-loop containing nucleotide triphosphate hydrolases"/>
    <property type="match status" value="2"/>
</dbReference>
<dbReference type="NCBIfam" id="NF008453">
    <property type="entry name" value="PRK11308.1"/>
    <property type="match status" value="2"/>
</dbReference>
<dbReference type="InterPro" id="IPR027417">
    <property type="entry name" value="P-loop_NTPase"/>
</dbReference>
<comment type="subcellular location">
    <subcellularLocation>
        <location evidence="1">Cell inner membrane</location>
        <topology evidence="1">Peripheral membrane protein</topology>
    </subcellularLocation>
</comment>
<dbReference type="GO" id="GO:0055085">
    <property type="term" value="P:transmembrane transport"/>
    <property type="evidence" value="ECO:0007669"/>
    <property type="project" value="UniProtKB-ARBA"/>
</dbReference>
<keyword evidence="7" id="KW-0472">Membrane</keyword>
<reference evidence="9 10" key="1">
    <citation type="journal article" date="2014" name="BMC Genomics">
        <title>Architecture and functions of a multipartite genome of the methylotrophic bacterium Paracoccus aminophilus JCM 7686, containing primary and secondary chromids.</title>
        <authorList>
            <person name="Dziewit L."/>
            <person name="Czarnecki J."/>
            <person name="Wibberg D."/>
            <person name="Radlinska M."/>
            <person name="Mrozek P."/>
            <person name="Szymczak M."/>
            <person name="Schluter A."/>
            <person name="Puhler A."/>
            <person name="Bartosik D."/>
        </authorList>
    </citation>
    <scope>NUCLEOTIDE SEQUENCE [LARGE SCALE GENOMIC DNA]</scope>
    <source>
        <strain evidence="9">JCM 7686</strain>
    </source>
</reference>
<dbReference type="FunFam" id="3.40.50.300:FF:000016">
    <property type="entry name" value="Oligopeptide ABC transporter ATP-binding component"/>
    <property type="match status" value="1"/>
</dbReference>
<dbReference type="GO" id="GO:0015833">
    <property type="term" value="P:peptide transport"/>
    <property type="evidence" value="ECO:0007669"/>
    <property type="project" value="InterPro"/>
</dbReference>
<dbReference type="InterPro" id="IPR017871">
    <property type="entry name" value="ABC_transporter-like_CS"/>
</dbReference>
<name>S5YBK1_PARAH</name>
<dbReference type="EC" id="3.6.3.-" evidence="9"/>
<feature type="domain" description="ABC transporter" evidence="8">
    <location>
        <begin position="290"/>
        <end position="529"/>
    </location>
</feature>
<dbReference type="Proteomes" id="UP000015480">
    <property type="component" value="Chromosome"/>
</dbReference>
<dbReference type="Pfam" id="PF00005">
    <property type="entry name" value="ABC_tran"/>
    <property type="match status" value="2"/>
</dbReference>
<dbReference type="KEGG" id="pami:JCM7686_1732"/>
<dbReference type="GO" id="GO:0005886">
    <property type="term" value="C:plasma membrane"/>
    <property type="evidence" value="ECO:0007669"/>
    <property type="project" value="UniProtKB-SubCell"/>
</dbReference>
<comment type="similarity">
    <text evidence="2">Belongs to the ABC transporter superfamily.</text>
</comment>
<keyword evidence="3" id="KW-0813">Transport</keyword>
<accession>S5YBK1</accession>
<evidence type="ECO:0000256" key="2">
    <source>
        <dbReference type="ARBA" id="ARBA00005417"/>
    </source>
</evidence>
<dbReference type="AlphaFoldDB" id="S5YBK1"/>
<evidence type="ECO:0000256" key="7">
    <source>
        <dbReference type="ARBA" id="ARBA00023136"/>
    </source>
</evidence>
<dbReference type="InterPro" id="IPR050388">
    <property type="entry name" value="ABC_Ni/Peptide_Import"/>
</dbReference>